<dbReference type="Proteomes" id="UP001055072">
    <property type="component" value="Unassembled WGS sequence"/>
</dbReference>
<evidence type="ECO:0000313" key="1">
    <source>
        <dbReference type="EMBL" id="KAI0091258.1"/>
    </source>
</evidence>
<accession>A0ACB8UAA0</accession>
<organism evidence="1 2">
    <name type="scientific">Irpex rosettiformis</name>
    <dbReference type="NCBI Taxonomy" id="378272"/>
    <lineage>
        <taxon>Eukaryota</taxon>
        <taxon>Fungi</taxon>
        <taxon>Dikarya</taxon>
        <taxon>Basidiomycota</taxon>
        <taxon>Agaricomycotina</taxon>
        <taxon>Agaricomycetes</taxon>
        <taxon>Polyporales</taxon>
        <taxon>Irpicaceae</taxon>
        <taxon>Irpex</taxon>
    </lineage>
</organism>
<keyword evidence="2" id="KW-1185">Reference proteome</keyword>
<feature type="non-terminal residue" evidence="1">
    <location>
        <position position="103"/>
    </location>
</feature>
<protein>
    <submittedName>
        <fullName evidence="1">Uncharacterized protein</fullName>
    </submittedName>
</protein>
<evidence type="ECO:0000313" key="2">
    <source>
        <dbReference type="Proteomes" id="UP001055072"/>
    </source>
</evidence>
<comment type="caution">
    <text evidence="1">The sequence shown here is derived from an EMBL/GenBank/DDBJ whole genome shotgun (WGS) entry which is preliminary data.</text>
</comment>
<gene>
    <name evidence="1" type="ORF">BDY19DRAFT_934785</name>
</gene>
<sequence length="103" mass="11167">MPTAVAQQRLLGPPITGRRPTKVAASLSADLHVVLLPPCVMSIVKTPSSLVADELQDIHERKQRGRTSGRNEAVSSNTVRQLSTMSPSLLRPDDLDFSILDLP</sequence>
<proteinExistence type="predicted"/>
<name>A0ACB8UAA0_9APHY</name>
<dbReference type="EMBL" id="MU274906">
    <property type="protein sequence ID" value="KAI0091258.1"/>
    <property type="molecule type" value="Genomic_DNA"/>
</dbReference>
<reference evidence="1" key="1">
    <citation type="journal article" date="2021" name="Environ. Microbiol.">
        <title>Gene family expansions and transcriptome signatures uncover fungal adaptations to wood decay.</title>
        <authorList>
            <person name="Hage H."/>
            <person name="Miyauchi S."/>
            <person name="Viragh M."/>
            <person name="Drula E."/>
            <person name="Min B."/>
            <person name="Chaduli D."/>
            <person name="Navarro D."/>
            <person name="Favel A."/>
            <person name="Norest M."/>
            <person name="Lesage-Meessen L."/>
            <person name="Balint B."/>
            <person name="Merenyi Z."/>
            <person name="de Eugenio L."/>
            <person name="Morin E."/>
            <person name="Martinez A.T."/>
            <person name="Baldrian P."/>
            <person name="Stursova M."/>
            <person name="Martinez M.J."/>
            <person name="Novotny C."/>
            <person name="Magnuson J.K."/>
            <person name="Spatafora J.W."/>
            <person name="Maurice S."/>
            <person name="Pangilinan J."/>
            <person name="Andreopoulos W."/>
            <person name="LaButti K."/>
            <person name="Hundley H."/>
            <person name="Na H."/>
            <person name="Kuo A."/>
            <person name="Barry K."/>
            <person name="Lipzen A."/>
            <person name="Henrissat B."/>
            <person name="Riley R."/>
            <person name="Ahrendt S."/>
            <person name="Nagy L.G."/>
            <person name="Grigoriev I.V."/>
            <person name="Martin F."/>
            <person name="Rosso M.N."/>
        </authorList>
    </citation>
    <scope>NUCLEOTIDE SEQUENCE</scope>
    <source>
        <strain evidence="1">CBS 384.51</strain>
    </source>
</reference>